<dbReference type="PANTHER" id="PTHR13847">
    <property type="entry name" value="SARCOSINE DEHYDROGENASE-RELATED"/>
    <property type="match status" value="1"/>
</dbReference>
<gene>
    <name evidence="3" type="primary">dauA</name>
    <name evidence="3" type="ORF">SGRAN_3674</name>
</gene>
<dbReference type="KEGG" id="sgi:SGRAN_3674"/>
<dbReference type="AlphaFoldDB" id="A0AA86L520"/>
<sequence>MKRVEIVVIGGGIAGVSAAALFARHAPTVLLERESALGYHSSGRSATFYHFGIGDDVVRGLTAASRFFFADPPPGYSDVPLWQEKAALFIATPQHMDELVALETEMRRFTDSIARVGPDEMQAIVPVLKVGGEGAVAGVLDTGGRKLDADLLLQANARALRAAGSEIRFNAGVTGIAHDGTEWIVDTAEGSYAAKTVVNAAGAWADELAVLAGVRPLGLTPLRRTIIGFDPPEGIPIADWPFLKTVQDDGFYMLPDAGRLLVSPMDVTPSPPCDVQPEDYEMALAAWRIEEATTLSVGRIALKWAGLRSFVADKVPTAGFAPDAPGFFWLAGQGGYGLQTSPAMAMAAEALLFGLPWPGLLSEHGVEPHHIRPDRLFA</sequence>
<dbReference type="Gene3D" id="3.50.50.60">
    <property type="entry name" value="FAD/NAD(P)-binding domain"/>
    <property type="match status" value="1"/>
</dbReference>
<keyword evidence="4" id="KW-1185">Reference proteome</keyword>
<name>A0AA86L520_9SPHN</name>
<evidence type="ECO:0000313" key="3">
    <source>
        <dbReference type="EMBL" id="AMG76013.1"/>
    </source>
</evidence>
<accession>A0AA86L520</accession>
<dbReference type="GO" id="GO:0008115">
    <property type="term" value="F:sarcosine oxidase activity"/>
    <property type="evidence" value="ECO:0007669"/>
    <property type="project" value="UniProtKB-EC"/>
</dbReference>
<dbReference type="RefSeq" id="WP_067186065.1">
    <property type="nucleotide sequence ID" value="NZ_CP012199.1"/>
</dbReference>
<dbReference type="PANTHER" id="PTHR13847:SF287">
    <property type="entry name" value="FAD-DEPENDENT OXIDOREDUCTASE DOMAIN-CONTAINING PROTEIN 1"/>
    <property type="match status" value="1"/>
</dbReference>
<dbReference type="Proteomes" id="UP000058599">
    <property type="component" value="Chromosome"/>
</dbReference>
<dbReference type="InterPro" id="IPR036188">
    <property type="entry name" value="FAD/NAD-bd_sf"/>
</dbReference>
<dbReference type="Pfam" id="PF01266">
    <property type="entry name" value="DAO"/>
    <property type="match status" value="1"/>
</dbReference>
<feature type="domain" description="FAD dependent oxidoreductase" evidence="2">
    <location>
        <begin position="6"/>
        <end position="348"/>
    </location>
</feature>
<dbReference type="Gene3D" id="3.30.9.10">
    <property type="entry name" value="D-Amino Acid Oxidase, subunit A, domain 2"/>
    <property type="match status" value="1"/>
</dbReference>
<evidence type="ECO:0000256" key="1">
    <source>
        <dbReference type="ARBA" id="ARBA00023002"/>
    </source>
</evidence>
<dbReference type="SUPFAM" id="SSF51905">
    <property type="entry name" value="FAD/NAD(P)-binding domain"/>
    <property type="match status" value="1"/>
</dbReference>
<dbReference type="EC" id="1.5.3.1" evidence="3"/>
<dbReference type="EMBL" id="CP012199">
    <property type="protein sequence ID" value="AMG76013.1"/>
    <property type="molecule type" value="Genomic_DNA"/>
</dbReference>
<dbReference type="InterPro" id="IPR006076">
    <property type="entry name" value="FAD-dep_OxRdtase"/>
</dbReference>
<organism evidence="3 4">
    <name type="scientific">Sphingopyxis granuli</name>
    <dbReference type="NCBI Taxonomy" id="267128"/>
    <lineage>
        <taxon>Bacteria</taxon>
        <taxon>Pseudomonadati</taxon>
        <taxon>Pseudomonadota</taxon>
        <taxon>Alphaproteobacteria</taxon>
        <taxon>Sphingomonadales</taxon>
        <taxon>Sphingomonadaceae</taxon>
        <taxon>Sphingopyxis</taxon>
    </lineage>
</organism>
<evidence type="ECO:0000259" key="2">
    <source>
        <dbReference type="Pfam" id="PF01266"/>
    </source>
</evidence>
<keyword evidence="1 3" id="KW-0560">Oxidoreductase</keyword>
<proteinExistence type="predicted"/>
<protein>
    <submittedName>
        <fullName evidence="3">FAD-dependent oxidoreductase</fullName>
        <ecNumber evidence="3">1.5.3.1</ecNumber>
    </submittedName>
</protein>
<evidence type="ECO:0000313" key="4">
    <source>
        <dbReference type="Proteomes" id="UP000058599"/>
    </source>
</evidence>
<reference evidence="3 4" key="1">
    <citation type="journal article" date="2016" name="BMC Genomics">
        <title>Genomic analysis of the nitrate-respiring Sphingopyxis granuli (formerly Sphingomonas macrogoltabida) strain TFA.</title>
        <authorList>
            <person name="Garcia-Romero I."/>
            <person name="Perez-Pulido A.J."/>
            <person name="Gonzalez-Flores Y.E."/>
            <person name="Reyes-Ramirez F."/>
            <person name="Santero E."/>
            <person name="Floriano B."/>
        </authorList>
    </citation>
    <scope>NUCLEOTIDE SEQUENCE [LARGE SCALE GENOMIC DNA]</scope>
    <source>
        <strain evidence="3 4">TFA</strain>
    </source>
</reference>
<dbReference type="GO" id="GO:0005737">
    <property type="term" value="C:cytoplasm"/>
    <property type="evidence" value="ECO:0007669"/>
    <property type="project" value="TreeGrafter"/>
</dbReference>